<accession>A0A649VR29</accession>
<name>A0A649VR29_9CAUD</name>
<dbReference type="RefSeq" id="YP_010059570.1">
    <property type="nucleotide sequence ID" value="NC_054726.1"/>
</dbReference>
<evidence type="ECO:0000313" key="2">
    <source>
        <dbReference type="Proteomes" id="UP000423065"/>
    </source>
</evidence>
<gene>
    <name evidence="1" type="primary">95</name>
    <name evidence="1" type="ORF">SEA_STORMAGEDDON_95</name>
</gene>
<reference evidence="1 2" key="1">
    <citation type="submission" date="2019-10" db="EMBL/GenBank/DDBJ databases">
        <authorList>
            <person name="Garlena R.A."/>
            <person name="Russell D.A."/>
            <person name="Pope W.H."/>
            <person name="Jacobs-Sera D."/>
            <person name="Hatfull G.F."/>
        </authorList>
    </citation>
    <scope>NUCLEOTIDE SEQUENCE [LARGE SCALE GENOMIC DNA]</scope>
</reference>
<proteinExistence type="predicted"/>
<dbReference type="Proteomes" id="UP000423065">
    <property type="component" value="Segment"/>
</dbReference>
<keyword evidence="2" id="KW-1185">Reference proteome</keyword>
<sequence>MNMLRLNLPKGKWNNPDIPERALLVSPGSIVALETLNPDVTVVHVQGYRWTVMHSVAAIEAMLQEAEKYELYSQITREHPLK</sequence>
<dbReference type="KEGG" id="vg:64766804"/>
<evidence type="ECO:0000313" key="1">
    <source>
        <dbReference type="EMBL" id="QGJ94957.1"/>
    </source>
</evidence>
<protein>
    <submittedName>
        <fullName evidence="1">Uncharacterized protein</fullName>
    </submittedName>
</protein>
<dbReference type="EMBL" id="MN586040">
    <property type="protein sequence ID" value="QGJ94957.1"/>
    <property type="molecule type" value="Genomic_DNA"/>
</dbReference>
<dbReference type="GeneID" id="64766804"/>
<organism evidence="1 2">
    <name type="scientific">Gordonia phage Stormageddon</name>
    <dbReference type="NCBI Taxonomy" id="2656541"/>
    <lineage>
        <taxon>Viruses</taxon>
        <taxon>Duplodnaviria</taxon>
        <taxon>Heunggongvirae</taxon>
        <taxon>Uroviricota</taxon>
        <taxon>Caudoviricetes</taxon>
        <taxon>Stormageddonvirus</taxon>
        <taxon>Stormageddonvirus Stormageddon</taxon>
    </lineage>
</organism>